<evidence type="ECO:0000259" key="1">
    <source>
        <dbReference type="Pfam" id="PF07969"/>
    </source>
</evidence>
<dbReference type="AlphaFoldDB" id="A0A3M8D492"/>
<dbReference type="InterPro" id="IPR013108">
    <property type="entry name" value="Amidohydro_3"/>
</dbReference>
<dbReference type="CDD" id="cd01300">
    <property type="entry name" value="YtcJ_like"/>
    <property type="match status" value="1"/>
</dbReference>
<dbReference type="Proteomes" id="UP000271031">
    <property type="component" value="Unassembled WGS sequence"/>
</dbReference>
<dbReference type="GO" id="GO:0016810">
    <property type="term" value="F:hydrolase activity, acting on carbon-nitrogen (but not peptide) bonds"/>
    <property type="evidence" value="ECO:0007669"/>
    <property type="project" value="InterPro"/>
</dbReference>
<name>A0A3M8D492_9BACL</name>
<dbReference type="Gene3D" id="3.10.310.70">
    <property type="match status" value="1"/>
</dbReference>
<dbReference type="InterPro" id="IPR033932">
    <property type="entry name" value="YtcJ-like"/>
</dbReference>
<dbReference type="PANTHER" id="PTHR22642">
    <property type="entry name" value="IMIDAZOLONEPROPIONASE"/>
    <property type="match status" value="1"/>
</dbReference>
<evidence type="ECO:0000313" key="3">
    <source>
        <dbReference type="Proteomes" id="UP000271031"/>
    </source>
</evidence>
<proteinExistence type="predicted"/>
<accession>A0A3M8D492</accession>
<dbReference type="Pfam" id="PF07969">
    <property type="entry name" value="Amidohydro_3"/>
    <property type="match status" value="1"/>
</dbReference>
<dbReference type="InterPro" id="IPR011059">
    <property type="entry name" value="Metal-dep_hydrolase_composite"/>
</dbReference>
<protein>
    <submittedName>
        <fullName evidence="2">Amidohydrolase</fullName>
    </submittedName>
</protein>
<feature type="domain" description="Amidohydrolase 3" evidence="1">
    <location>
        <begin position="61"/>
        <end position="536"/>
    </location>
</feature>
<reference evidence="2 3" key="1">
    <citation type="submission" date="2018-10" db="EMBL/GenBank/DDBJ databases">
        <title>Phylogenomics of Brevibacillus.</title>
        <authorList>
            <person name="Dunlap C."/>
        </authorList>
    </citation>
    <scope>NUCLEOTIDE SEQUENCE [LARGE SCALE GENOMIC DNA]</scope>
    <source>
        <strain evidence="2 3">JCM 15716</strain>
    </source>
</reference>
<dbReference type="OrthoDB" id="9802793at2"/>
<dbReference type="EMBL" id="RHHQ01000020">
    <property type="protein sequence ID" value="RNB82411.1"/>
    <property type="molecule type" value="Genomic_DNA"/>
</dbReference>
<dbReference type="Gene3D" id="3.20.20.140">
    <property type="entry name" value="Metal-dependent hydrolases"/>
    <property type="match status" value="1"/>
</dbReference>
<dbReference type="SUPFAM" id="SSF51338">
    <property type="entry name" value="Composite domain of metallo-dependent hydrolases"/>
    <property type="match status" value="1"/>
</dbReference>
<evidence type="ECO:0000313" key="2">
    <source>
        <dbReference type="EMBL" id="RNB82411.1"/>
    </source>
</evidence>
<dbReference type="SUPFAM" id="SSF51556">
    <property type="entry name" value="Metallo-dependent hydrolases"/>
    <property type="match status" value="1"/>
</dbReference>
<dbReference type="RefSeq" id="WP_122920489.1">
    <property type="nucleotide sequence ID" value="NZ_RHHQ01000020.1"/>
</dbReference>
<dbReference type="PANTHER" id="PTHR22642:SF2">
    <property type="entry name" value="PROTEIN LONG AFTER FAR-RED 3"/>
    <property type="match status" value="1"/>
</dbReference>
<comment type="caution">
    <text evidence="2">The sequence shown here is derived from an EMBL/GenBank/DDBJ whole genome shotgun (WGS) entry which is preliminary data.</text>
</comment>
<sequence>MNQERKAEIILTSRAVFTGLDEEPIPRAIAIVGQKIAAVGTEQEIESWVGPDTKWYRFEDQLIVPGFHDFHMHLMLGRFIESSLNLSKARSEEEAVEMVRAYAESRPDVSWIIGIGWDSGYWPDQQLPHRKSLDQVLPDRPVLLLHAETHYAWANSKALALGGINRETEEPAYGGIGKDEDGEPNGILYEWAISMLTEQAWDLPRVERIRLLRGFLQQAVRYGVTSVNDLHSNGSRTLNGHQNLALFKEFEVAGELNVRIHFATALQEDLGEALALRETYSTGKVSFSGLKQFLDGAITSMTAYMVEPYCEKGKDRGSTPFPPDTIKKWVAAADREGFQVRFHAIGDAAVRLALDAFEHAANENGPRDSRHCVEHVEVVHPDDIHRFQQLGVIASIQPEHIVTNERSIFSALLGEERLALYSPIGTLRKSGGVVAFGTDYPVVSLNPLLGIYTAMTRVGSDGLPWNEQECLSLAEALRAYTSAPAYGSFRERELGTIEQGKLADLVVLDRNLFDIPVAEIPRANVLLTMLDGQVVFEGSQEEEEVR</sequence>
<keyword evidence="2" id="KW-0378">Hydrolase</keyword>
<dbReference type="Gene3D" id="2.30.40.10">
    <property type="entry name" value="Urease, subunit C, domain 1"/>
    <property type="match status" value="1"/>
</dbReference>
<keyword evidence="3" id="KW-1185">Reference proteome</keyword>
<organism evidence="2 3">
    <name type="scientific">Brevibacillus fluminis</name>
    <dbReference type="NCBI Taxonomy" id="511487"/>
    <lineage>
        <taxon>Bacteria</taxon>
        <taxon>Bacillati</taxon>
        <taxon>Bacillota</taxon>
        <taxon>Bacilli</taxon>
        <taxon>Bacillales</taxon>
        <taxon>Paenibacillaceae</taxon>
        <taxon>Brevibacillus</taxon>
    </lineage>
</organism>
<dbReference type="InterPro" id="IPR032466">
    <property type="entry name" value="Metal_Hydrolase"/>
</dbReference>
<gene>
    <name evidence="2" type="ORF">EDM56_24140</name>
</gene>